<gene>
    <name evidence="2" type="ORF">HNQ52_001426</name>
</gene>
<dbReference type="Proteomes" id="UP000521199">
    <property type="component" value="Unassembled WGS sequence"/>
</dbReference>
<comment type="caution">
    <text evidence="2">The sequence shown here is derived from an EMBL/GenBank/DDBJ whole genome shotgun (WGS) entry which is preliminary data.</text>
</comment>
<dbReference type="InterPro" id="IPR003615">
    <property type="entry name" value="HNH_nuc"/>
</dbReference>
<feature type="domain" description="HNH nuclease" evidence="1">
    <location>
        <begin position="225"/>
        <end position="277"/>
    </location>
</feature>
<evidence type="ECO:0000313" key="2">
    <source>
        <dbReference type="EMBL" id="MBB5207897.1"/>
    </source>
</evidence>
<name>A0A7W8D5G7_9GAMM</name>
<accession>A0A7W8D5G7</accession>
<proteinExistence type="predicted"/>
<reference evidence="2 3" key="1">
    <citation type="submission" date="2020-08" db="EMBL/GenBank/DDBJ databases">
        <title>Genomic Encyclopedia of Type Strains, Phase IV (KMG-IV): sequencing the most valuable type-strain genomes for metagenomic binning, comparative biology and taxonomic classification.</title>
        <authorList>
            <person name="Goeker M."/>
        </authorList>
    </citation>
    <scope>NUCLEOTIDE SEQUENCE [LARGE SCALE GENOMIC DNA]</scope>
    <source>
        <strain evidence="2 3">DSM 24163</strain>
    </source>
</reference>
<keyword evidence="3" id="KW-1185">Reference proteome</keyword>
<dbReference type="EMBL" id="JACHHP010000002">
    <property type="protein sequence ID" value="MBB5207897.1"/>
    <property type="molecule type" value="Genomic_DNA"/>
</dbReference>
<evidence type="ECO:0000313" key="3">
    <source>
        <dbReference type="Proteomes" id="UP000521199"/>
    </source>
</evidence>
<dbReference type="Pfam" id="PF13391">
    <property type="entry name" value="HNH_2"/>
    <property type="match status" value="1"/>
</dbReference>
<protein>
    <recommendedName>
        <fullName evidence="1">HNH nuclease domain-containing protein</fullName>
    </recommendedName>
</protein>
<dbReference type="AlphaFoldDB" id="A0A7W8D5G7"/>
<sequence length="333" mass="37878">MAEQKSRMRYWWVNQNQTYRHEVSGGYLWSPKRKSNDRTNPFYEFMREVAPGDIVFSFAESRIKAIGIIASHGYEAPKPIEFGPRGASWGVIGWRVDVEFREFAHAIRPSDYMDRLGPLLPHRYAPLRPDGRGLQSVYLTALPDDFAMALADLIGQQAHTVIQESRVADTGVIVPGRGLVEWEEQELNRVKDDQTLTETTRKAVVQARRGQGLFKQRVMQIETRCRLTGVDRPEFLRASHCKPWRDANNTERLDGENGLLLTPDADHLFDRGFLTFEDRGGVVISPVAHKPSLVRMGLDPDTLQNAGGFSQGQRDYLAFHRANVFLKARLSDL</sequence>
<evidence type="ECO:0000259" key="1">
    <source>
        <dbReference type="Pfam" id="PF13391"/>
    </source>
</evidence>
<organism evidence="2 3">
    <name type="scientific">Chiayiivirga flava</name>
    <dbReference type="NCBI Taxonomy" id="659595"/>
    <lineage>
        <taxon>Bacteria</taxon>
        <taxon>Pseudomonadati</taxon>
        <taxon>Pseudomonadota</taxon>
        <taxon>Gammaproteobacteria</taxon>
        <taxon>Lysobacterales</taxon>
        <taxon>Lysobacteraceae</taxon>
        <taxon>Chiayiivirga</taxon>
    </lineage>
</organism>
<dbReference type="RefSeq" id="WP_221281968.1">
    <property type="nucleotide sequence ID" value="NZ_JACHHP010000002.1"/>
</dbReference>